<feature type="domain" description="MTTase N-terminal" evidence="8">
    <location>
        <begin position="4"/>
        <end position="116"/>
    </location>
</feature>
<dbReference type="SUPFAM" id="SSF102114">
    <property type="entry name" value="Radical SAM enzymes"/>
    <property type="match status" value="1"/>
</dbReference>
<dbReference type="InterPro" id="IPR023404">
    <property type="entry name" value="rSAM_horseshoe"/>
</dbReference>
<organism evidence="10 11">
    <name type="scientific">candidate division WOR-3 bacterium</name>
    <dbReference type="NCBI Taxonomy" id="2052148"/>
    <lineage>
        <taxon>Bacteria</taxon>
        <taxon>Bacteria division WOR-3</taxon>
    </lineage>
</organism>
<protein>
    <submittedName>
        <fullName evidence="10">MiaB/RimO family radical SAM methylthiotransferase</fullName>
        <ecNumber evidence="10">2.8.4.-</ecNumber>
    </submittedName>
</protein>
<reference evidence="10" key="1">
    <citation type="submission" date="2019-11" db="EMBL/GenBank/DDBJ databases">
        <title>Microbial mats filling the niche in hypersaline microbial mats.</title>
        <authorList>
            <person name="Wong H.L."/>
            <person name="Macleod F.I."/>
            <person name="White R.A. III"/>
            <person name="Burns B.P."/>
        </authorList>
    </citation>
    <scope>NUCLEOTIDE SEQUENCE</scope>
    <source>
        <strain evidence="10">Bin_327</strain>
    </source>
</reference>
<keyword evidence="7" id="KW-0411">Iron-sulfur</keyword>
<evidence type="ECO:0000259" key="9">
    <source>
        <dbReference type="PROSITE" id="PS51918"/>
    </source>
</evidence>
<dbReference type="GO" id="GO:0035598">
    <property type="term" value="F:tRNA (N(6)-L-threonylcarbamoyladenosine(37)-C(2))-methylthiotransferase activity"/>
    <property type="evidence" value="ECO:0007669"/>
    <property type="project" value="TreeGrafter"/>
</dbReference>
<evidence type="ECO:0000256" key="2">
    <source>
        <dbReference type="ARBA" id="ARBA00022485"/>
    </source>
</evidence>
<comment type="cofactor">
    <cofactor evidence="1">
        <name>[4Fe-4S] cluster</name>
        <dbReference type="ChEBI" id="CHEBI:49883"/>
    </cofactor>
</comment>
<keyword evidence="5" id="KW-0479">Metal-binding</keyword>
<keyword evidence="6" id="KW-0408">Iron</keyword>
<dbReference type="NCBIfam" id="TIGR00089">
    <property type="entry name" value="MiaB/RimO family radical SAM methylthiotransferase"/>
    <property type="match status" value="1"/>
</dbReference>
<keyword evidence="4" id="KW-0949">S-adenosyl-L-methionine</keyword>
<evidence type="ECO:0000313" key="11">
    <source>
        <dbReference type="Proteomes" id="UP000630660"/>
    </source>
</evidence>
<dbReference type="Pfam" id="PF04055">
    <property type="entry name" value="Radical_SAM"/>
    <property type="match status" value="1"/>
</dbReference>
<dbReference type="PANTHER" id="PTHR11918:SF45">
    <property type="entry name" value="THREONYLCARBAMOYLADENOSINE TRNA METHYLTHIOTRANSFERASE"/>
    <property type="match status" value="1"/>
</dbReference>
<dbReference type="PROSITE" id="PS51918">
    <property type="entry name" value="RADICAL_SAM"/>
    <property type="match status" value="1"/>
</dbReference>
<dbReference type="SMART" id="SM00729">
    <property type="entry name" value="Elp3"/>
    <property type="match status" value="1"/>
</dbReference>
<dbReference type="CDD" id="cd01335">
    <property type="entry name" value="Radical_SAM"/>
    <property type="match status" value="1"/>
</dbReference>
<dbReference type="PROSITE" id="PS01278">
    <property type="entry name" value="MTTASE_RADICAL"/>
    <property type="match status" value="1"/>
</dbReference>
<dbReference type="InterPro" id="IPR058240">
    <property type="entry name" value="rSAM_sf"/>
</dbReference>
<dbReference type="InterPro" id="IPR006638">
    <property type="entry name" value="Elp3/MiaA/NifB-like_rSAM"/>
</dbReference>
<dbReference type="Pfam" id="PF00919">
    <property type="entry name" value="UPF0004"/>
    <property type="match status" value="1"/>
</dbReference>
<dbReference type="PROSITE" id="PS51449">
    <property type="entry name" value="MTTASE_N"/>
    <property type="match status" value="1"/>
</dbReference>
<dbReference type="InterPro" id="IPR013848">
    <property type="entry name" value="Methylthiotransferase_N"/>
</dbReference>
<dbReference type="InterPro" id="IPR038135">
    <property type="entry name" value="Methylthiotransferase_N_sf"/>
</dbReference>
<name>A0A9D5KB44_UNCW3</name>
<dbReference type="GO" id="GO:0046872">
    <property type="term" value="F:metal ion binding"/>
    <property type="evidence" value="ECO:0007669"/>
    <property type="project" value="UniProtKB-KW"/>
</dbReference>
<dbReference type="InterPro" id="IPR005839">
    <property type="entry name" value="Methylthiotransferase"/>
</dbReference>
<evidence type="ECO:0000259" key="8">
    <source>
        <dbReference type="PROSITE" id="PS51449"/>
    </source>
</evidence>
<dbReference type="AlphaFoldDB" id="A0A9D5KB44"/>
<dbReference type="InterPro" id="IPR020612">
    <property type="entry name" value="Methylthiotransferase_CS"/>
</dbReference>
<evidence type="ECO:0000256" key="5">
    <source>
        <dbReference type="ARBA" id="ARBA00022723"/>
    </source>
</evidence>
<dbReference type="PANTHER" id="PTHR11918">
    <property type="entry name" value="RADICAL SAM PROTEINS"/>
    <property type="match status" value="1"/>
</dbReference>
<dbReference type="EMBL" id="WJKJ01000318">
    <property type="protein sequence ID" value="MBD3365465.1"/>
    <property type="molecule type" value="Genomic_DNA"/>
</dbReference>
<dbReference type="EC" id="2.8.4.-" evidence="10"/>
<keyword evidence="3 10" id="KW-0808">Transferase</keyword>
<dbReference type="Gene3D" id="3.80.30.20">
    <property type="entry name" value="tm_1862 like domain"/>
    <property type="match status" value="1"/>
</dbReference>
<gene>
    <name evidence="10" type="ORF">GF359_09660</name>
</gene>
<evidence type="ECO:0000256" key="4">
    <source>
        <dbReference type="ARBA" id="ARBA00022691"/>
    </source>
</evidence>
<dbReference type="Gene3D" id="3.40.50.12160">
    <property type="entry name" value="Methylthiotransferase, N-terminal domain"/>
    <property type="match status" value="1"/>
</dbReference>
<feature type="domain" description="Radical SAM core" evidence="9">
    <location>
        <begin position="121"/>
        <end position="349"/>
    </location>
</feature>
<accession>A0A9D5KB44</accession>
<dbReference type="Proteomes" id="UP000630660">
    <property type="component" value="Unassembled WGS sequence"/>
</dbReference>
<dbReference type="SFLD" id="SFLDS00029">
    <property type="entry name" value="Radical_SAM"/>
    <property type="match status" value="1"/>
</dbReference>
<proteinExistence type="predicted"/>
<dbReference type="SFLD" id="SFLDG01082">
    <property type="entry name" value="B12-binding_domain_containing"/>
    <property type="match status" value="1"/>
</dbReference>
<evidence type="ECO:0000313" key="10">
    <source>
        <dbReference type="EMBL" id="MBD3365465.1"/>
    </source>
</evidence>
<evidence type="ECO:0000256" key="3">
    <source>
        <dbReference type="ARBA" id="ARBA00022679"/>
    </source>
</evidence>
<evidence type="ECO:0000256" key="6">
    <source>
        <dbReference type="ARBA" id="ARBA00023004"/>
    </source>
</evidence>
<evidence type="ECO:0000256" key="1">
    <source>
        <dbReference type="ARBA" id="ARBA00001966"/>
    </source>
</evidence>
<dbReference type="InterPro" id="IPR007197">
    <property type="entry name" value="rSAM"/>
</dbReference>
<comment type="caution">
    <text evidence="10">The sequence shown here is derived from an EMBL/GenBank/DDBJ whole genome shotgun (WGS) entry which is preliminary data.</text>
</comment>
<dbReference type="GO" id="GO:0051539">
    <property type="term" value="F:4 iron, 4 sulfur cluster binding"/>
    <property type="evidence" value="ECO:0007669"/>
    <property type="project" value="UniProtKB-KW"/>
</dbReference>
<evidence type="ECO:0000256" key="7">
    <source>
        <dbReference type="ARBA" id="ARBA00023014"/>
    </source>
</evidence>
<sequence>MSQPRALVASVGCKLSQAEADLWKVHLAGEGYDIVNGAEEVDLCLVTTCTVTGQADRSSVALIRRLHRRYPQAEIKVTGCGTEAIADRLAVLEGVGEIVRFHDKEGIIADLGMSKKNRTSAIARSRAFLRVGDGCDRRCTYCIVSRIRGSPRSKSAKTVITELKALADAGYGEVVLVALNLGLWGREHGDDLANLLERIDECGIRTRIRLTSLEPDTITPELIDVIASSEKICPHLHVPLQSGDDGVLKRMERPYNTAGFAELIDSIQRRIPDVCIGSDIITATPGEDEASFAKTLEFVRELPVAYLHAFTYSPRPGTPMARAKRTVKNPRERTAVMRSLGNEKSLDYRNRFIGEVREGVVLSPTRVLTDNYTDVTVSHTTARQRSLVKVRITGTTPEETFGEVPDSKGCENEA</sequence>
<keyword evidence="2" id="KW-0004">4Fe-4S</keyword>